<gene>
    <name evidence="2" type="ORF">N1027_10630</name>
</gene>
<dbReference type="Proteomes" id="UP001165584">
    <property type="component" value="Unassembled WGS sequence"/>
</dbReference>
<organism evidence="2 3">
    <name type="scientific">Herbiconiux aconitum</name>
    <dbReference type="NCBI Taxonomy" id="2970913"/>
    <lineage>
        <taxon>Bacteria</taxon>
        <taxon>Bacillati</taxon>
        <taxon>Actinomycetota</taxon>
        <taxon>Actinomycetes</taxon>
        <taxon>Micrococcales</taxon>
        <taxon>Microbacteriaceae</taxon>
        <taxon>Herbiconiux</taxon>
    </lineage>
</organism>
<evidence type="ECO:0000256" key="1">
    <source>
        <dbReference type="SAM" id="MobiDB-lite"/>
    </source>
</evidence>
<evidence type="ECO:0000313" key="3">
    <source>
        <dbReference type="Proteomes" id="UP001165584"/>
    </source>
</evidence>
<name>A0ABT2GQU0_9MICO</name>
<proteinExistence type="predicted"/>
<protein>
    <recommendedName>
        <fullName evidence="4">LTD domain-containing protein</fullName>
    </recommendedName>
</protein>
<accession>A0ABT2GQU0</accession>
<reference evidence="2" key="1">
    <citation type="submission" date="2022-08" db="EMBL/GenBank/DDBJ databases">
        <authorList>
            <person name="Deng Y."/>
            <person name="Han X.-F."/>
            <person name="Zhang Y.-Q."/>
        </authorList>
    </citation>
    <scope>NUCLEOTIDE SEQUENCE</scope>
    <source>
        <strain evidence="2">CPCC 205763</strain>
    </source>
</reference>
<dbReference type="RefSeq" id="WP_259507571.1">
    <property type="nucleotide sequence ID" value="NZ_JANLCM010000001.1"/>
</dbReference>
<evidence type="ECO:0008006" key="4">
    <source>
        <dbReference type="Google" id="ProtNLM"/>
    </source>
</evidence>
<evidence type="ECO:0000313" key="2">
    <source>
        <dbReference type="EMBL" id="MCS5718588.1"/>
    </source>
</evidence>
<comment type="caution">
    <text evidence="2">The sequence shown here is derived from an EMBL/GenBank/DDBJ whole genome shotgun (WGS) entry which is preliminary data.</text>
</comment>
<sequence>MIVTNVGDASTQIVDAYWELAQPDGSELRVRRSDAPGGIIEVATEPGYLVLDGVRDPAVPYSIGRNGHVQWVFTRGVDTSPAIAHFDRGRPVVEYVTRVRRRKGKSSTVTAVGDWQTRSLVPSWSAAEGRSGADEPRRASVPGADASID</sequence>
<keyword evidence="3" id="KW-1185">Reference proteome</keyword>
<dbReference type="EMBL" id="JANLCM010000001">
    <property type="protein sequence ID" value="MCS5718588.1"/>
    <property type="molecule type" value="Genomic_DNA"/>
</dbReference>
<feature type="region of interest" description="Disordered" evidence="1">
    <location>
        <begin position="123"/>
        <end position="149"/>
    </location>
</feature>